<evidence type="ECO:0000256" key="5">
    <source>
        <dbReference type="ARBA" id="ARBA00022692"/>
    </source>
</evidence>
<dbReference type="NCBIfam" id="TIGR00710">
    <property type="entry name" value="efflux_Bcr_CflA"/>
    <property type="match status" value="1"/>
</dbReference>
<reference evidence="10 11" key="1">
    <citation type="submission" date="2018-07" db="EMBL/GenBank/DDBJ databases">
        <title>Modular assembly of carbohydrate-degrading microbial communities in the ocean.</title>
        <authorList>
            <person name="Enke T.N."/>
            <person name="Datta M.S."/>
            <person name="Schwartzman J.A."/>
            <person name="Cermak N."/>
            <person name="Schmitz D.A."/>
            <person name="Barrere J."/>
            <person name="Cordero O.X."/>
        </authorList>
    </citation>
    <scope>NUCLEOTIDE SEQUENCE [LARGE SCALE GENOMIC DNA]</scope>
    <source>
        <strain evidence="10 11">C3M10</strain>
    </source>
</reference>
<evidence type="ECO:0000313" key="11">
    <source>
        <dbReference type="Proteomes" id="UP000252706"/>
    </source>
</evidence>
<keyword evidence="8" id="KW-0997">Cell inner membrane</keyword>
<gene>
    <name evidence="10" type="ORF">DS909_08145</name>
</gene>
<comment type="similarity">
    <text evidence="2 8">Belongs to the major facilitator superfamily. Bcr/CmlA family.</text>
</comment>
<feature type="transmembrane region" description="Helical" evidence="8">
    <location>
        <begin position="107"/>
        <end position="127"/>
    </location>
</feature>
<feature type="transmembrane region" description="Helical" evidence="8">
    <location>
        <begin position="51"/>
        <end position="70"/>
    </location>
</feature>
<dbReference type="GO" id="GO:0005886">
    <property type="term" value="C:plasma membrane"/>
    <property type="evidence" value="ECO:0007669"/>
    <property type="project" value="UniProtKB-SubCell"/>
</dbReference>
<dbReference type="PROSITE" id="PS50850">
    <property type="entry name" value="MFS"/>
    <property type="match status" value="1"/>
</dbReference>
<organism evidence="10 11">
    <name type="scientific">Phaeobacter gallaeciensis</name>
    <dbReference type="NCBI Taxonomy" id="60890"/>
    <lineage>
        <taxon>Bacteria</taxon>
        <taxon>Pseudomonadati</taxon>
        <taxon>Pseudomonadota</taxon>
        <taxon>Alphaproteobacteria</taxon>
        <taxon>Rhodobacterales</taxon>
        <taxon>Roseobacteraceae</taxon>
        <taxon>Phaeobacter</taxon>
    </lineage>
</organism>
<keyword evidence="7 8" id="KW-0472">Membrane</keyword>
<comment type="caution">
    <text evidence="10">The sequence shown here is derived from an EMBL/GenBank/DDBJ whole genome shotgun (WGS) entry which is preliminary data.</text>
</comment>
<dbReference type="RefSeq" id="WP_113822956.1">
    <property type="nucleotide sequence ID" value="NZ_QOCE01000020.1"/>
</dbReference>
<proteinExistence type="inferred from homology"/>
<protein>
    <recommendedName>
        <fullName evidence="8">Bcr/CflA family efflux transporter</fullName>
    </recommendedName>
</protein>
<evidence type="ECO:0000256" key="6">
    <source>
        <dbReference type="ARBA" id="ARBA00022989"/>
    </source>
</evidence>
<feature type="transmembrane region" description="Helical" evidence="8">
    <location>
        <begin position="346"/>
        <end position="367"/>
    </location>
</feature>
<name>A0A366X129_9RHOB</name>
<dbReference type="PANTHER" id="PTHR42718">
    <property type="entry name" value="MAJOR FACILITATOR SUPERFAMILY MULTIDRUG TRANSPORTER MFSC"/>
    <property type="match status" value="1"/>
</dbReference>
<dbReference type="InterPro" id="IPR011701">
    <property type="entry name" value="MFS"/>
</dbReference>
<feature type="transmembrane region" description="Helical" evidence="8">
    <location>
        <begin position="139"/>
        <end position="157"/>
    </location>
</feature>
<keyword evidence="3 8" id="KW-0813">Transport</keyword>
<dbReference type="Pfam" id="PF07690">
    <property type="entry name" value="MFS_1"/>
    <property type="match status" value="1"/>
</dbReference>
<dbReference type="EMBL" id="QOCE01000020">
    <property type="protein sequence ID" value="RBW57333.1"/>
    <property type="molecule type" value="Genomic_DNA"/>
</dbReference>
<evidence type="ECO:0000256" key="2">
    <source>
        <dbReference type="ARBA" id="ARBA00006236"/>
    </source>
</evidence>
<feature type="transmembrane region" description="Helical" evidence="8">
    <location>
        <begin position="82"/>
        <end position="101"/>
    </location>
</feature>
<dbReference type="Gene3D" id="1.20.1720.10">
    <property type="entry name" value="Multidrug resistance protein D"/>
    <property type="match status" value="1"/>
</dbReference>
<evidence type="ECO:0000256" key="7">
    <source>
        <dbReference type="ARBA" id="ARBA00023136"/>
    </source>
</evidence>
<feature type="domain" description="Major facilitator superfamily (MFS) profile" evidence="9">
    <location>
        <begin position="16"/>
        <end position="399"/>
    </location>
</feature>
<dbReference type="InterPro" id="IPR036259">
    <property type="entry name" value="MFS_trans_sf"/>
</dbReference>
<evidence type="ECO:0000256" key="4">
    <source>
        <dbReference type="ARBA" id="ARBA00022475"/>
    </source>
</evidence>
<dbReference type="AlphaFoldDB" id="A0A366X129"/>
<feature type="transmembrane region" description="Helical" evidence="8">
    <location>
        <begin position="20"/>
        <end position="39"/>
    </location>
</feature>
<keyword evidence="5 8" id="KW-0812">Transmembrane</keyword>
<dbReference type="GO" id="GO:0042910">
    <property type="term" value="F:xenobiotic transmembrane transporter activity"/>
    <property type="evidence" value="ECO:0007669"/>
    <property type="project" value="InterPro"/>
</dbReference>
<accession>A0A366X129</accession>
<dbReference type="SUPFAM" id="SSF103473">
    <property type="entry name" value="MFS general substrate transporter"/>
    <property type="match status" value="1"/>
</dbReference>
<dbReference type="Proteomes" id="UP000252706">
    <property type="component" value="Unassembled WGS sequence"/>
</dbReference>
<keyword evidence="6 8" id="KW-1133">Transmembrane helix</keyword>
<feature type="transmembrane region" description="Helical" evidence="8">
    <location>
        <begin position="311"/>
        <end position="334"/>
    </location>
</feature>
<evidence type="ECO:0000259" key="9">
    <source>
        <dbReference type="PROSITE" id="PS50850"/>
    </source>
</evidence>
<feature type="transmembrane region" description="Helical" evidence="8">
    <location>
        <begin position="282"/>
        <end position="305"/>
    </location>
</feature>
<evidence type="ECO:0000256" key="8">
    <source>
        <dbReference type="RuleBase" id="RU365088"/>
    </source>
</evidence>
<keyword evidence="4" id="KW-1003">Cell membrane</keyword>
<evidence type="ECO:0000256" key="1">
    <source>
        <dbReference type="ARBA" id="ARBA00004651"/>
    </source>
</evidence>
<feature type="transmembrane region" description="Helical" evidence="8">
    <location>
        <begin position="169"/>
        <end position="189"/>
    </location>
</feature>
<dbReference type="GO" id="GO:1990961">
    <property type="term" value="P:xenobiotic detoxification by transmembrane export across the plasma membrane"/>
    <property type="evidence" value="ECO:0007669"/>
    <property type="project" value="InterPro"/>
</dbReference>
<feature type="transmembrane region" description="Helical" evidence="8">
    <location>
        <begin position="216"/>
        <end position="240"/>
    </location>
</feature>
<feature type="transmembrane region" description="Helical" evidence="8">
    <location>
        <begin position="373"/>
        <end position="395"/>
    </location>
</feature>
<dbReference type="InterPro" id="IPR004812">
    <property type="entry name" value="Efflux_drug-R_Bcr/CmlA"/>
</dbReference>
<dbReference type="CDD" id="cd17320">
    <property type="entry name" value="MFS_MdfA_MDR_like"/>
    <property type="match status" value="1"/>
</dbReference>
<sequence>MQSDPATTAPHRSPPKIATLILLSGLSALGMNIFLPSLPNMTEYYQTDYRLMQLSVALYLLVNAVMQILIGPLGDKAGRRPVILWGLSLFLLATLGCIFSPTAEIFLFFRMCQAVIAVGVVLSRAAVRDMYEQDQAASMIGYVTMGMAVVPMIGPALGGVLDEWFSWHANFWLLFGLGVITLALTYFDFGETAHKSGKTLAAQFKEYPELLKSPRFWGYSLACGFSSGSFFAYLGGAPFVGTVVYDMSPSELGFFFGAPAVGYFVGNFISGRFSTRIGVNHMVLWGCWLNAIGVVLSVIVMWAGYGSPLSFFGFMTFVGLGNGMSIPNATAGALSVRPHLAGTASGLSGAIMLAGGAGLSALAGALLGPETGAMPLLYLMVVTGLFGVVAISVVINRERQLGLQ</sequence>
<dbReference type="PRINTS" id="PR01035">
    <property type="entry name" value="TCRTETA"/>
</dbReference>
<evidence type="ECO:0000256" key="3">
    <source>
        <dbReference type="ARBA" id="ARBA00022448"/>
    </source>
</evidence>
<comment type="subcellular location">
    <subcellularLocation>
        <location evidence="8">Cell inner membrane</location>
        <topology evidence="8">Multi-pass membrane protein</topology>
    </subcellularLocation>
    <subcellularLocation>
        <location evidence="1">Cell membrane</location>
        <topology evidence="1">Multi-pass membrane protein</topology>
    </subcellularLocation>
</comment>
<evidence type="ECO:0000313" key="10">
    <source>
        <dbReference type="EMBL" id="RBW57333.1"/>
    </source>
</evidence>
<dbReference type="InterPro" id="IPR001958">
    <property type="entry name" value="Tet-R_TetA/multi-R_MdtG-like"/>
</dbReference>
<dbReference type="OrthoDB" id="9800416at2"/>
<dbReference type="PANTHER" id="PTHR42718:SF9">
    <property type="entry name" value="MAJOR FACILITATOR SUPERFAMILY MULTIDRUG TRANSPORTER MFSC"/>
    <property type="match status" value="1"/>
</dbReference>
<dbReference type="InterPro" id="IPR020846">
    <property type="entry name" value="MFS_dom"/>
</dbReference>
<feature type="transmembrane region" description="Helical" evidence="8">
    <location>
        <begin position="252"/>
        <end position="270"/>
    </location>
</feature>